<feature type="transmembrane region" description="Helical" evidence="3">
    <location>
        <begin position="254"/>
        <end position="278"/>
    </location>
</feature>
<keyword evidence="5" id="KW-1185">Reference proteome</keyword>
<feature type="transmembrane region" description="Helical" evidence="3">
    <location>
        <begin position="364"/>
        <end position="385"/>
    </location>
</feature>
<evidence type="ECO:0000256" key="2">
    <source>
        <dbReference type="SAM" id="MobiDB-lite"/>
    </source>
</evidence>
<feature type="transmembrane region" description="Helical" evidence="3">
    <location>
        <begin position="1002"/>
        <end position="1025"/>
    </location>
</feature>
<feature type="transmembrane region" description="Helical" evidence="3">
    <location>
        <begin position="566"/>
        <end position="588"/>
    </location>
</feature>
<feature type="transmembrane region" description="Helical" evidence="3">
    <location>
        <begin position="746"/>
        <end position="766"/>
    </location>
</feature>
<keyword evidence="1" id="KW-0175">Coiled coil</keyword>
<dbReference type="Proteomes" id="UP001190700">
    <property type="component" value="Unassembled WGS sequence"/>
</dbReference>
<name>A0AAE0BJU7_9CHLO</name>
<evidence type="ECO:0000313" key="5">
    <source>
        <dbReference type="Proteomes" id="UP001190700"/>
    </source>
</evidence>
<evidence type="ECO:0000256" key="3">
    <source>
        <dbReference type="SAM" id="Phobius"/>
    </source>
</evidence>
<feature type="transmembrane region" description="Helical" evidence="3">
    <location>
        <begin position="594"/>
        <end position="615"/>
    </location>
</feature>
<keyword evidence="3" id="KW-0472">Membrane</keyword>
<feature type="transmembrane region" description="Helical" evidence="3">
    <location>
        <begin position="961"/>
        <end position="981"/>
    </location>
</feature>
<comment type="caution">
    <text evidence="4">The sequence shown here is derived from an EMBL/GenBank/DDBJ whole genome shotgun (WGS) entry which is preliminary data.</text>
</comment>
<protein>
    <submittedName>
        <fullName evidence="4">Uncharacterized protein</fullName>
    </submittedName>
</protein>
<feature type="transmembrane region" description="Helical" evidence="3">
    <location>
        <begin position="930"/>
        <end position="955"/>
    </location>
</feature>
<feature type="transmembrane region" description="Helical" evidence="3">
    <location>
        <begin position="695"/>
        <end position="714"/>
    </location>
</feature>
<feature type="transmembrane region" description="Helical" evidence="3">
    <location>
        <begin position="299"/>
        <end position="321"/>
    </location>
</feature>
<feature type="transmembrane region" description="Helical" evidence="3">
    <location>
        <begin position="113"/>
        <end position="138"/>
    </location>
</feature>
<reference evidence="4 5" key="1">
    <citation type="journal article" date="2015" name="Genome Biol. Evol.">
        <title>Comparative Genomics of a Bacterivorous Green Alga Reveals Evolutionary Causalities and Consequences of Phago-Mixotrophic Mode of Nutrition.</title>
        <authorList>
            <person name="Burns J.A."/>
            <person name="Paasch A."/>
            <person name="Narechania A."/>
            <person name="Kim E."/>
        </authorList>
    </citation>
    <scope>NUCLEOTIDE SEQUENCE [LARGE SCALE GENOMIC DNA]</scope>
    <source>
        <strain evidence="4 5">PLY_AMNH</strain>
    </source>
</reference>
<feature type="region of interest" description="Disordered" evidence="2">
    <location>
        <begin position="1085"/>
        <end position="1114"/>
    </location>
</feature>
<gene>
    <name evidence="4" type="ORF">CYMTET_52028</name>
</gene>
<feature type="transmembrane region" description="Helical" evidence="3">
    <location>
        <begin position="150"/>
        <end position="170"/>
    </location>
</feature>
<feature type="transmembrane region" description="Helical" evidence="3">
    <location>
        <begin position="79"/>
        <end position="101"/>
    </location>
</feature>
<organism evidence="4 5">
    <name type="scientific">Cymbomonas tetramitiformis</name>
    <dbReference type="NCBI Taxonomy" id="36881"/>
    <lineage>
        <taxon>Eukaryota</taxon>
        <taxon>Viridiplantae</taxon>
        <taxon>Chlorophyta</taxon>
        <taxon>Pyramimonadophyceae</taxon>
        <taxon>Pyramimonadales</taxon>
        <taxon>Pyramimonadaceae</taxon>
        <taxon>Cymbomonas</taxon>
    </lineage>
</organism>
<evidence type="ECO:0000313" key="4">
    <source>
        <dbReference type="EMBL" id="KAK3237926.1"/>
    </source>
</evidence>
<evidence type="ECO:0000256" key="1">
    <source>
        <dbReference type="SAM" id="Coils"/>
    </source>
</evidence>
<keyword evidence="3" id="KW-1133">Transmembrane helix</keyword>
<feature type="coiled-coil region" evidence="1">
    <location>
        <begin position="399"/>
        <end position="426"/>
    </location>
</feature>
<feature type="transmembrane region" description="Helical" evidence="3">
    <location>
        <begin position="512"/>
        <end position="536"/>
    </location>
</feature>
<proteinExistence type="predicted"/>
<accession>A0AAE0BJU7</accession>
<sequence>MASKGETRAPEPEAGPADPLLRYNLSGLDETSSFPAERSLSIVTTSAGRATFMAGYAYYELGRYSHSADLVPYPIALGLSFGFAVLSAVIAASISFYILRLGKDVQGLSARRLSHLVTICVESFQLSLICNLVSIGMLGHRYYPDSDMKMVPFACAVCIGVLMVIARGYLQSTWQLMKFVVKQDREETMESGEATSPSRGSLLRSQALLESADTTAFRSVLVLAFAQAGIARYQPALDRTGTEEEDWIGRLNRLYLYLVTLSTCLAFFAVFAATNIAIFMNEFPPGRQRETAHRFMRSFWALSDAVFRAALGCMMLAVVFMGYGCSYRCDEECELGAKWNPQPLCESSGGVSAYATSGDCYQKLAYLLVLAGGVGATMFVGGTMYTQSSVAEAKASARQAAQDEQLERIEASLNLLKAEVKNAGSKEIGALPILGRWKTYVGRAKLQGAAIEDDSEDMRDMDALAAAASTFGGQATIIASTVFYNIVTFETDVLNPYIGWGWLSEAGRGKGISFWTTSFLLANLAAFVGGLSCLFLSELFKGNLQALRCNREKLAFVQAMAPMRTLLFVSFQLALAGFFSLFALMGMAKYDDGAMTFVLGGLGLLVTVWGSLTIYHECQAALLLSTKALQKLKGDWKENEQSGENAPPQERKQREHERITAQLGFYAPRATFFGSFAYNACVFLYRWHLPISKPYLILMGASFMCSLTVLTWHTTWHVCLSRLSEDDRKEAFARQPRILRLSRKAFMLYLSSVFFFLFGFSLFGWIKNDGSVCGGACMGDAAWIKFYDYAWMMAAAGSVGVYFTFHSWRLSVSESFVAEELDSQLASGKGTAPKATVGDNMGWQPMVSLCNSLADQTTFVAGNVFYQILFSQVQRDSDWEIVNWVYFGCASASLITGVVTIVFATMLAVFCTDISTSIQKEQYNEVCSGLCSALFSFYLVAMLFWICSFTFLAAVNYHQDYWTTAGPGACLFVATVAVWLYTRSVFWQMRHHKTVSQQRWPLQQYFGGVLGGDLLPSYIILYLGLLSLNLAVHVPFDWFPGWNAYMKSMKQGVTNYISAVKTGELPLEPKGDLPLEPKSCELSVSASPRDAIPGSPFTVAGNEASEVAKSVPPQ</sequence>
<feature type="transmembrane region" description="Helical" evidence="3">
    <location>
        <begin position="786"/>
        <end position="805"/>
    </location>
</feature>
<dbReference type="EMBL" id="LGRX02034394">
    <property type="protein sequence ID" value="KAK3237926.1"/>
    <property type="molecule type" value="Genomic_DNA"/>
</dbReference>
<keyword evidence="3" id="KW-0812">Transmembrane</keyword>
<dbReference type="AlphaFoldDB" id="A0AAE0BJU7"/>
<feature type="transmembrane region" description="Helical" evidence="3">
    <location>
        <begin position="884"/>
        <end position="910"/>
    </location>
</feature>